<feature type="region of interest" description="Disordered" evidence="1">
    <location>
        <begin position="1"/>
        <end position="26"/>
    </location>
</feature>
<evidence type="ECO:0000313" key="3">
    <source>
        <dbReference type="EMBL" id="GIJ53824.1"/>
    </source>
</evidence>
<comment type="caution">
    <text evidence="3">The sequence shown here is derived from an EMBL/GenBank/DDBJ whole genome shotgun (WGS) entry which is preliminary data.</text>
</comment>
<dbReference type="EMBL" id="BOPG01000009">
    <property type="protein sequence ID" value="GIJ53824.1"/>
    <property type="molecule type" value="Genomic_DNA"/>
</dbReference>
<dbReference type="AlphaFoldDB" id="A0A8J3YXJ1"/>
<feature type="compositionally biased region" description="Low complexity" evidence="1">
    <location>
        <begin position="16"/>
        <end position="26"/>
    </location>
</feature>
<keyword evidence="4" id="KW-1185">Reference proteome</keyword>
<evidence type="ECO:0000313" key="4">
    <source>
        <dbReference type="Proteomes" id="UP000612585"/>
    </source>
</evidence>
<dbReference type="RefSeq" id="WP_203988321.1">
    <property type="nucleotide sequence ID" value="NZ_BOPG01000009.1"/>
</dbReference>
<name>A0A8J3YXJ1_9ACTN</name>
<keyword evidence="2" id="KW-1133">Transmembrane helix</keyword>
<keyword evidence="2" id="KW-0472">Membrane</keyword>
<accession>A0A8J3YXJ1</accession>
<proteinExistence type="predicted"/>
<sequence>MSNPLSRWFRHPAELAPAPAGPRTAPRTVATSRAAASRAAAKPRTVAALRAAAAPRTWRVGSAAVAVAAMATAAAPGLAVAPATAAPADPGRCAGFSAAAAGDLVTLRLLDLRPLGLALPPAVDLTLASSRAGFSGSAGQAAAQGRYAVGKVFGFAPPTGPLDATAYRLAPPSAEPVAVNPSRISLGPARAGTGNLTARSAYETPGQCDHDAGADAESTAALADAAVLPGRRTLVAAADNLTTGTRAALVRHRGSTGAEAVSNGGLTNVAIFEALRARVFNPVSLRVVATGSAATSVVDYQSPIVALDLPDGRSVKLDQANRSFDFAIPGPGTQPMPGMPMLPENTLPELLNAVPGGASAVPVLGTVLESLKGGNDTGVPESAGSASAPSVPGLPEMAGVPAVGGLVGGGRRLAATPTQTSLVLRLTGGELAKEVTDSGVHAKAISLRVKLLAVRGEGTTTLVDLALGVLEAAATAPPAPTTEGRGDGAGPTRGHDGYGDDAGEEPVAPPSASASTPPPHGEEPTGGGSRLPVTGTALSAAIGAGVVLLLVGRFLLILARRRADPPIA</sequence>
<reference evidence="3" key="1">
    <citation type="submission" date="2021-01" db="EMBL/GenBank/DDBJ databases">
        <title>Whole genome shotgun sequence of Virgisporangium aurantiacum NBRC 16421.</title>
        <authorList>
            <person name="Komaki H."/>
            <person name="Tamura T."/>
        </authorList>
    </citation>
    <scope>NUCLEOTIDE SEQUENCE</scope>
    <source>
        <strain evidence="3">NBRC 16421</strain>
    </source>
</reference>
<evidence type="ECO:0000256" key="1">
    <source>
        <dbReference type="SAM" id="MobiDB-lite"/>
    </source>
</evidence>
<feature type="region of interest" description="Disordered" evidence="1">
    <location>
        <begin position="476"/>
        <end position="532"/>
    </location>
</feature>
<gene>
    <name evidence="3" type="ORF">Vau01_013400</name>
</gene>
<feature type="transmembrane region" description="Helical" evidence="2">
    <location>
        <begin position="537"/>
        <end position="559"/>
    </location>
</feature>
<dbReference type="Proteomes" id="UP000612585">
    <property type="component" value="Unassembled WGS sequence"/>
</dbReference>
<keyword evidence="2" id="KW-0812">Transmembrane</keyword>
<organism evidence="3 4">
    <name type="scientific">Virgisporangium aurantiacum</name>
    <dbReference type="NCBI Taxonomy" id="175570"/>
    <lineage>
        <taxon>Bacteria</taxon>
        <taxon>Bacillati</taxon>
        <taxon>Actinomycetota</taxon>
        <taxon>Actinomycetes</taxon>
        <taxon>Micromonosporales</taxon>
        <taxon>Micromonosporaceae</taxon>
        <taxon>Virgisporangium</taxon>
    </lineage>
</organism>
<evidence type="ECO:0000256" key="2">
    <source>
        <dbReference type="SAM" id="Phobius"/>
    </source>
</evidence>
<protein>
    <submittedName>
        <fullName evidence="3">Uncharacterized protein</fullName>
    </submittedName>
</protein>